<dbReference type="InterPro" id="IPR001647">
    <property type="entry name" value="HTH_TetR"/>
</dbReference>
<dbReference type="Proteomes" id="UP001220022">
    <property type="component" value="Unassembled WGS sequence"/>
</dbReference>
<reference evidence="7 8" key="1">
    <citation type="submission" date="2023-03" db="EMBL/GenBank/DDBJ databases">
        <title>Draft genome sequence of type strain Streptomyces ferralitis JCM 14344.</title>
        <authorList>
            <person name="Klaysubun C."/>
            <person name="Duangmal K."/>
        </authorList>
    </citation>
    <scope>NUCLEOTIDE SEQUENCE [LARGE SCALE GENOMIC DNA]</scope>
    <source>
        <strain evidence="7 8">JCM 14344</strain>
    </source>
</reference>
<feature type="domain" description="HTH tetR-type" evidence="6">
    <location>
        <begin position="6"/>
        <end position="66"/>
    </location>
</feature>
<evidence type="ECO:0000259" key="6">
    <source>
        <dbReference type="PROSITE" id="PS50977"/>
    </source>
</evidence>
<dbReference type="Gene3D" id="1.10.357.10">
    <property type="entry name" value="Tetracycline Repressor, domain 2"/>
    <property type="match status" value="1"/>
</dbReference>
<dbReference type="SUPFAM" id="SSF48498">
    <property type="entry name" value="Tetracyclin repressor-like, C-terminal domain"/>
    <property type="match status" value="1"/>
</dbReference>
<dbReference type="PROSITE" id="PS50977">
    <property type="entry name" value="HTH_TETR_2"/>
    <property type="match status" value="1"/>
</dbReference>
<dbReference type="PRINTS" id="PR00455">
    <property type="entry name" value="HTHTETR"/>
</dbReference>
<feature type="compositionally biased region" description="Basic and acidic residues" evidence="5">
    <location>
        <begin position="207"/>
        <end position="228"/>
    </location>
</feature>
<evidence type="ECO:0000256" key="3">
    <source>
        <dbReference type="ARBA" id="ARBA00023163"/>
    </source>
</evidence>
<dbReference type="SUPFAM" id="SSF46689">
    <property type="entry name" value="Homeodomain-like"/>
    <property type="match status" value="1"/>
</dbReference>
<dbReference type="RefSeq" id="WP_275820719.1">
    <property type="nucleotide sequence ID" value="NZ_BAAANM010000021.1"/>
</dbReference>
<dbReference type="InterPro" id="IPR036271">
    <property type="entry name" value="Tet_transcr_reg_TetR-rel_C_sf"/>
</dbReference>
<gene>
    <name evidence="7" type="ORF">P2L57_32570</name>
</gene>
<evidence type="ECO:0000256" key="1">
    <source>
        <dbReference type="ARBA" id="ARBA00023015"/>
    </source>
</evidence>
<proteinExistence type="predicted"/>
<organism evidence="7 8">
    <name type="scientific">Streptantibioticus ferralitis</name>
    <dbReference type="NCBI Taxonomy" id="236510"/>
    <lineage>
        <taxon>Bacteria</taxon>
        <taxon>Bacillati</taxon>
        <taxon>Actinomycetota</taxon>
        <taxon>Actinomycetes</taxon>
        <taxon>Kitasatosporales</taxon>
        <taxon>Streptomycetaceae</taxon>
        <taxon>Streptantibioticus</taxon>
    </lineage>
</organism>
<feature type="region of interest" description="Disordered" evidence="5">
    <location>
        <begin position="195"/>
        <end position="252"/>
    </location>
</feature>
<dbReference type="EMBL" id="JARHTQ010000032">
    <property type="protein sequence ID" value="MDF2260275.1"/>
    <property type="molecule type" value="Genomic_DNA"/>
</dbReference>
<evidence type="ECO:0000313" key="7">
    <source>
        <dbReference type="EMBL" id="MDF2260275.1"/>
    </source>
</evidence>
<dbReference type="PANTHER" id="PTHR30055">
    <property type="entry name" value="HTH-TYPE TRANSCRIPTIONAL REGULATOR RUTR"/>
    <property type="match status" value="1"/>
</dbReference>
<name>A0ABT5Z8W3_9ACTN</name>
<accession>A0ABT5Z8W3</accession>
<evidence type="ECO:0000256" key="4">
    <source>
        <dbReference type="PROSITE-ProRule" id="PRU00335"/>
    </source>
</evidence>
<dbReference type="InterPro" id="IPR009057">
    <property type="entry name" value="Homeodomain-like_sf"/>
</dbReference>
<evidence type="ECO:0000256" key="5">
    <source>
        <dbReference type="SAM" id="MobiDB-lite"/>
    </source>
</evidence>
<keyword evidence="3" id="KW-0804">Transcription</keyword>
<keyword evidence="1" id="KW-0805">Transcription regulation</keyword>
<evidence type="ECO:0000256" key="2">
    <source>
        <dbReference type="ARBA" id="ARBA00023125"/>
    </source>
</evidence>
<sequence length="252" mass="26918">MQVRAARTRQALINAAAKLIDDRGMKGTGLLDVSRAAGVSKGALYFHFASKDELITAVTDEARCSVRALAAEHLDGQSSTLAGAARFTAAMSRRMREDHVLRAGLRLESEGAVSKVTGGESLRETWLSTLRGRLAKDAAEGALRQGADARDTANLLAAVTVGLESLGREDDSWWDPEVTSGIWQLLMLFAGPQQQPEQVTRLTGEPETAHHRETGPAPERERLGEVRELTPSVPGPSSPADLMEVAGAARAS</sequence>
<comment type="caution">
    <text evidence="7">The sequence shown here is derived from an EMBL/GenBank/DDBJ whole genome shotgun (WGS) entry which is preliminary data.</text>
</comment>
<feature type="DNA-binding region" description="H-T-H motif" evidence="4">
    <location>
        <begin position="29"/>
        <end position="48"/>
    </location>
</feature>
<keyword evidence="2 4" id="KW-0238">DNA-binding</keyword>
<protein>
    <submittedName>
        <fullName evidence="7">TetR/AcrR family transcriptional regulator</fullName>
    </submittedName>
</protein>
<dbReference type="PANTHER" id="PTHR30055:SF234">
    <property type="entry name" value="HTH-TYPE TRANSCRIPTIONAL REGULATOR BETI"/>
    <property type="match status" value="1"/>
</dbReference>
<dbReference type="Pfam" id="PF00440">
    <property type="entry name" value="TetR_N"/>
    <property type="match status" value="1"/>
</dbReference>
<evidence type="ECO:0000313" key="8">
    <source>
        <dbReference type="Proteomes" id="UP001220022"/>
    </source>
</evidence>
<dbReference type="InterPro" id="IPR050109">
    <property type="entry name" value="HTH-type_TetR-like_transc_reg"/>
</dbReference>
<keyword evidence="8" id="KW-1185">Reference proteome</keyword>